<protein>
    <submittedName>
        <fullName evidence="12">Peptidase</fullName>
    </submittedName>
</protein>
<name>A0A8J7VWT2_9GAMM</name>
<dbReference type="InterPro" id="IPR000718">
    <property type="entry name" value="Peptidase_M13"/>
</dbReference>
<evidence type="ECO:0000256" key="4">
    <source>
        <dbReference type="ARBA" id="ARBA00022723"/>
    </source>
</evidence>
<keyword evidence="4" id="KW-0479">Metal-binding</keyword>
<dbReference type="GO" id="GO:0016485">
    <property type="term" value="P:protein processing"/>
    <property type="evidence" value="ECO:0007669"/>
    <property type="project" value="TreeGrafter"/>
</dbReference>
<feature type="chain" id="PRO_5042774308" evidence="9">
    <location>
        <begin position="22"/>
        <end position="703"/>
    </location>
</feature>
<dbReference type="GO" id="GO:0004222">
    <property type="term" value="F:metalloendopeptidase activity"/>
    <property type="evidence" value="ECO:0007669"/>
    <property type="project" value="InterPro"/>
</dbReference>
<evidence type="ECO:0000256" key="7">
    <source>
        <dbReference type="ARBA" id="ARBA00023049"/>
    </source>
</evidence>
<comment type="caution">
    <text evidence="12">The sequence shown here is derived from an EMBL/GenBank/DDBJ whole genome shotgun (WGS) entry which is preliminary data.</text>
</comment>
<dbReference type="Pfam" id="PF05649">
    <property type="entry name" value="Peptidase_M13_N"/>
    <property type="match status" value="1"/>
</dbReference>
<keyword evidence="9" id="KW-0732">Signal</keyword>
<dbReference type="GO" id="GO:0005886">
    <property type="term" value="C:plasma membrane"/>
    <property type="evidence" value="ECO:0007669"/>
    <property type="project" value="TreeGrafter"/>
</dbReference>
<evidence type="ECO:0000259" key="11">
    <source>
        <dbReference type="Pfam" id="PF05649"/>
    </source>
</evidence>
<dbReference type="AlphaFoldDB" id="A0A8J7VWT2"/>
<gene>
    <name evidence="13" type="ORF">KB893_003530</name>
    <name evidence="12" type="ORF">KB893_11515</name>
</gene>
<dbReference type="Proteomes" id="UP000675747">
    <property type="component" value="Unassembled WGS sequence"/>
</dbReference>
<feature type="signal peptide" evidence="9">
    <location>
        <begin position="1"/>
        <end position="21"/>
    </location>
</feature>
<feature type="domain" description="Peptidase M13 N-terminal" evidence="11">
    <location>
        <begin position="71"/>
        <end position="446"/>
    </location>
</feature>
<dbReference type="PRINTS" id="PR00786">
    <property type="entry name" value="NEPRILYSIN"/>
</dbReference>
<organism evidence="12">
    <name type="scientific">Coralloluteibacterium stylophorae</name>
    <dbReference type="NCBI Taxonomy" id="1776034"/>
    <lineage>
        <taxon>Bacteria</taxon>
        <taxon>Pseudomonadati</taxon>
        <taxon>Pseudomonadota</taxon>
        <taxon>Gammaproteobacteria</taxon>
        <taxon>Lysobacterales</taxon>
        <taxon>Lysobacteraceae</taxon>
        <taxon>Coralloluteibacterium</taxon>
    </lineage>
</organism>
<comment type="similarity">
    <text evidence="2">Belongs to the peptidase M13 family.</text>
</comment>
<dbReference type="SUPFAM" id="SSF55486">
    <property type="entry name" value="Metalloproteases ('zincins'), catalytic domain"/>
    <property type="match status" value="1"/>
</dbReference>
<keyword evidence="3" id="KW-0645">Protease</keyword>
<evidence type="ECO:0000259" key="10">
    <source>
        <dbReference type="Pfam" id="PF01431"/>
    </source>
</evidence>
<dbReference type="Pfam" id="PF01431">
    <property type="entry name" value="Peptidase_M13"/>
    <property type="match status" value="1"/>
</dbReference>
<keyword evidence="7" id="KW-0482">Metalloprotease</keyword>
<sequence>MNARSLKPLALSLAVAFAVSACNGDDAATTESAATGAGDAPAATSAAPAAESLPPLARFEVADLDTSKNVCDDLDAFVNAKWLAANPVPGDRTSWGSFEMLDERAKAVTRGLAEDAAANGDSGVEKLVGDFWASGMDEASIEQAGLAPIQPLLSDIEALDSQEAIAGFLRDAHARGQGLLFGFGPEADFKNPDMNIAYAAPAGLGLPDKTYYFDEDKSDKRAAYVDHIARVLELTGVAADAARTQAEAVMAFETRLAEASKSTEEMSRDVSLYYHPVSVAEADALTPNFEWSTFFESQGVEAPETFSLAVPGFHQEVSEMLAEVDPADWRAYLRFHAVDALSPYLPEAFAQENFAFYGRALAGQQEIEPRWKRVLDAVEGNVGEAMGQLYVRENFPPESKARMEELVGNLRGALKAHIQNLDWMSEETKQKALAKWESFTPKIGYPEKWRDWSGLDTSRDSYVANKLAADRFNYQWALSKIGEPVDRTEWGMTPQTVNAYYNPLANEIVFPAAILQPPFFDAEADDAFNYGGIGAVIGHEMTHGYDDQGSRFGPSGAFENWWTEADAQGFQARTGKLVRQFDEYVAIDDEHVNGNLTLGENIADLGGLAVAYDAMKGAQGEDFADPMTDGYSQDQRFFINWATVWRRNFTDDALKMRLKTDPHAPANFRAIGAPSNLPAFAAAFECKPGDAMVRSGDARVVIW</sequence>
<keyword evidence="6" id="KW-0862">Zinc</keyword>
<dbReference type="PROSITE" id="PS51257">
    <property type="entry name" value="PROKAR_LIPOPROTEIN"/>
    <property type="match status" value="1"/>
</dbReference>
<reference evidence="13 14" key="1">
    <citation type="journal article" date="2021" name="Microbiol. Resour. Announc.">
        <title>Draft Genome Sequence of Coralloluteibacterium stylophorae LMG 29479T.</title>
        <authorList>
            <person name="Karlyshev A.V."/>
            <person name="Kudryashova E.B."/>
            <person name="Ariskina E.V."/>
            <person name="Conroy A.P."/>
            <person name="Abidueva E.Y."/>
        </authorList>
    </citation>
    <scope>NUCLEOTIDE SEQUENCE [LARGE SCALE GENOMIC DNA]</scope>
    <source>
        <strain evidence="13 14">LMG 29479</strain>
    </source>
</reference>
<evidence type="ECO:0000256" key="2">
    <source>
        <dbReference type="ARBA" id="ARBA00007357"/>
    </source>
</evidence>
<dbReference type="EMBL" id="JAGQFT020000002">
    <property type="protein sequence ID" value="MBS7456206.1"/>
    <property type="molecule type" value="Genomic_DNA"/>
</dbReference>
<keyword evidence="5" id="KW-0378">Hydrolase</keyword>
<evidence type="ECO:0000256" key="1">
    <source>
        <dbReference type="ARBA" id="ARBA00001947"/>
    </source>
</evidence>
<dbReference type="RefSeq" id="WP_211927053.1">
    <property type="nucleotide sequence ID" value="NZ_JAGQFT020000002.1"/>
</dbReference>
<dbReference type="CDD" id="cd08662">
    <property type="entry name" value="M13"/>
    <property type="match status" value="1"/>
</dbReference>
<dbReference type="GO" id="GO:0046872">
    <property type="term" value="F:metal ion binding"/>
    <property type="evidence" value="ECO:0007669"/>
    <property type="project" value="UniProtKB-KW"/>
</dbReference>
<evidence type="ECO:0000313" key="12">
    <source>
        <dbReference type="EMBL" id="MBR0563133.1"/>
    </source>
</evidence>
<evidence type="ECO:0000313" key="13">
    <source>
        <dbReference type="EMBL" id="MBS7456206.1"/>
    </source>
</evidence>
<evidence type="ECO:0000256" key="3">
    <source>
        <dbReference type="ARBA" id="ARBA00022670"/>
    </source>
</evidence>
<dbReference type="PANTHER" id="PTHR11733:SF167">
    <property type="entry name" value="FI17812P1-RELATED"/>
    <property type="match status" value="1"/>
</dbReference>
<evidence type="ECO:0000256" key="8">
    <source>
        <dbReference type="SAM" id="MobiDB-lite"/>
    </source>
</evidence>
<evidence type="ECO:0000256" key="9">
    <source>
        <dbReference type="SAM" id="SignalP"/>
    </source>
</evidence>
<keyword evidence="14" id="KW-1185">Reference proteome</keyword>
<dbReference type="PANTHER" id="PTHR11733">
    <property type="entry name" value="ZINC METALLOPROTEASE FAMILY M13 NEPRILYSIN-RELATED"/>
    <property type="match status" value="1"/>
</dbReference>
<dbReference type="InterPro" id="IPR042089">
    <property type="entry name" value="Peptidase_M13_dom_2"/>
</dbReference>
<dbReference type="EMBL" id="JAGQFT010000102">
    <property type="protein sequence ID" value="MBR0563133.1"/>
    <property type="molecule type" value="Genomic_DNA"/>
</dbReference>
<dbReference type="PROSITE" id="PS51885">
    <property type="entry name" value="NEPRILYSIN"/>
    <property type="match status" value="1"/>
</dbReference>
<dbReference type="Gene3D" id="3.40.390.10">
    <property type="entry name" value="Collagenase (Catalytic Domain)"/>
    <property type="match status" value="1"/>
</dbReference>
<feature type="region of interest" description="Disordered" evidence="8">
    <location>
        <begin position="28"/>
        <end position="49"/>
    </location>
</feature>
<evidence type="ECO:0000256" key="5">
    <source>
        <dbReference type="ARBA" id="ARBA00022801"/>
    </source>
</evidence>
<proteinExistence type="inferred from homology"/>
<feature type="domain" description="Peptidase M13 C-terminal" evidence="10">
    <location>
        <begin position="498"/>
        <end position="698"/>
    </location>
</feature>
<evidence type="ECO:0000313" key="14">
    <source>
        <dbReference type="Proteomes" id="UP000675747"/>
    </source>
</evidence>
<dbReference type="InterPro" id="IPR008753">
    <property type="entry name" value="Peptidase_M13_N"/>
</dbReference>
<dbReference type="InterPro" id="IPR024079">
    <property type="entry name" value="MetalloPept_cat_dom_sf"/>
</dbReference>
<comment type="cofactor">
    <cofactor evidence="1">
        <name>Zn(2+)</name>
        <dbReference type="ChEBI" id="CHEBI:29105"/>
    </cofactor>
</comment>
<dbReference type="InterPro" id="IPR018497">
    <property type="entry name" value="Peptidase_M13_C"/>
</dbReference>
<dbReference type="Gene3D" id="1.10.1380.10">
    <property type="entry name" value="Neutral endopeptidase , domain2"/>
    <property type="match status" value="1"/>
</dbReference>
<accession>A0A8J7VWT2</accession>
<evidence type="ECO:0000256" key="6">
    <source>
        <dbReference type="ARBA" id="ARBA00022833"/>
    </source>
</evidence>
<reference evidence="12" key="2">
    <citation type="submission" date="2021-04" db="EMBL/GenBank/DDBJ databases">
        <authorList>
            <person name="Karlyshev A.V."/>
        </authorList>
    </citation>
    <scope>NUCLEOTIDE SEQUENCE</scope>
    <source>
        <strain evidence="12">LMG 29479</strain>
    </source>
</reference>